<feature type="domain" description="LysM" evidence="9">
    <location>
        <begin position="124"/>
        <end position="172"/>
    </location>
</feature>
<evidence type="ECO:0000256" key="6">
    <source>
        <dbReference type="ARBA" id="ARBA00022833"/>
    </source>
</evidence>
<dbReference type="PROSITE" id="PS51782">
    <property type="entry name" value="LYSM"/>
    <property type="match status" value="1"/>
</dbReference>
<feature type="region of interest" description="Disordered" evidence="8">
    <location>
        <begin position="57"/>
        <end position="119"/>
    </location>
</feature>
<keyword evidence="7" id="KW-0482">Metalloprotease</keyword>
<evidence type="ECO:0000256" key="3">
    <source>
        <dbReference type="ARBA" id="ARBA00022670"/>
    </source>
</evidence>
<dbReference type="AlphaFoldDB" id="A0A917JZ65"/>
<dbReference type="InterPro" id="IPR045834">
    <property type="entry name" value="Csd3_N2"/>
</dbReference>
<feature type="compositionally biased region" description="Low complexity" evidence="8">
    <location>
        <begin position="74"/>
        <end position="86"/>
    </location>
</feature>
<evidence type="ECO:0000256" key="1">
    <source>
        <dbReference type="ARBA" id="ARBA00001947"/>
    </source>
</evidence>
<keyword evidence="11" id="KW-1185">Reference proteome</keyword>
<dbReference type="GO" id="GO:0006508">
    <property type="term" value="P:proteolysis"/>
    <property type="evidence" value="ECO:0007669"/>
    <property type="project" value="UniProtKB-KW"/>
</dbReference>
<comment type="subcellular location">
    <subcellularLocation>
        <location evidence="2">Cell envelope</location>
    </subcellularLocation>
</comment>
<name>A0A917JZ65_9GAMM</name>
<dbReference type="EMBL" id="BMOB01000012">
    <property type="protein sequence ID" value="GGI91800.1"/>
    <property type="molecule type" value="Genomic_DNA"/>
</dbReference>
<comment type="caution">
    <text evidence="10">The sequence shown here is derived from an EMBL/GenBank/DDBJ whole genome shotgun (WGS) entry which is preliminary data.</text>
</comment>
<keyword evidence="3" id="KW-0645">Protease</keyword>
<keyword evidence="5" id="KW-0378">Hydrolase</keyword>
<evidence type="ECO:0000256" key="8">
    <source>
        <dbReference type="SAM" id="MobiDB-lite"/>
    </source>
</evidence>
<dbReference type="GO" id="GO:0042834">
    <property type="term" value="F:peptidoglycan binding"/>
    <property type="evidence" value="ECO:0007669"/>
    <property type="project" value="InterPro"/>
</dbReference>
<keyword evidence="4" id="KW-0479">Metal-binding</keyword>
<dbReference type="SUPFAM" id="SSF51261">
    <property type="entry name" value="Duplicated hybrid motif"/>
    <property type="match status" value="1"/>
</dbReference>
<dbReference type="InterPro" id="IPR018392">
    <property type="entry name" value="LysM"/>
</dbReference>
<evidence type="ECO:0000259" key="9">
    <source>
        <dbReference type="PROSITE" id="PS51782"/>
    </source>
</evidence>
<dbReference type="InterPro" id="IPR016047">
    <property type="entry name" value="M23ase_b-sheet_dom"/>
</dbReference>
<dbReference type="PANTHER" id="PTHR21666">
    <property type="entry name" value="PEPTIDASE-RELATED"/>
    <property type="match status" value="1"/>
</dbReference>
<sequence length="494" mass="54938">MDLKHVNQKKPAQPSKLLALVALLVAISLPVFLVKTFRDKQHGLNTSKSLSFPKYESTLDDEQIDSTDDEVAAEENQSNSSFTETSESQEDSTEPEPKESALLQTLPTPEQQITKSTKPEDKWEVIITKNGDTLATLFKRLGINKQTLATILQDNPHAKALSNIKPGQKLQFAVHKDVLDKLIVPLTPTQSILISRQGSRYITQINSRKISSHNHYVTATVRGSLYGTAKRLGVSYKLIQQMVDIFNWEIDFSKDVRAGDRFTIVYKAFFIENKEVGTGEIIAVTYTTSRGKTYQAIRHTKRNGEIDYYNEKGLSLRKAFSRYPLTFSHISSTFSLSRMHPVLKKRRPHKGVDLAAPIGTPIRAVGDGVITSIGRQNGYGNMIKIKHNGAYHTVYAHMLKFQKGLSRGSRVKRGQVIGYVGQTGLATGPHCHFEFHINGNPKNPTTIDLPRGSPIASNELASFKSNAGALLAHMKLFEEAHLASEQTRSKTAKG</sequence>
<dbReference type="GO" id="GO:0004222">
    <property type="term" value="F:metalloendopeptidase activity"/>
    <property type="evidence" value="ECO:0007669"/>
    <property type="project" value="TreeGrafter"/>
</dbReference>
<reference evidence="10" key="2">
    <citation type="submission" date="2020-09" db="EMBL/GenBank/DDBJ databases">
        <authorList>
            <person name="Sun Q."/>
            <person name="Ohkuma M."/>
        </authorList>
    </citation>
    <scope>NUCLEOTIDE SEQUENCE</scope>
    <source>
        <strain evidence="10">JCM 13919</strain>
    </source>
</reference>
<dbReference type="Gene3D" id="2.70.70.10">
    <property type="entry name" value="Glucose Permease (Domain IIA)"/>
    <property type="match status" value="1"/>
</dbReference>
<dbReference type="PANTHER" id="PTHR21666:SF288">
    <property type="entry name" value="CELL DIVISION PROTEIN YTFB"/>
    <property type="match status" value="1"/>
</dbReference>
<organism evidence="10 11">
    <name type="scientific">Legionella impletisoli</name>
    <dbReference type="NCBI Taxonomy" id="343510"/>
    <lineage>
        <taxon>Bacteria</taxon>
        <taxon>Pseudomonadati</taxon>
        <taxon>Pseudomonadota</taxon>
        <taxon>Gammaproteobacteria</taxon>
        <taxon>Legionellales</taxon>
        <taxon>Legionellaceae</taxon>
        <taxon>Legionella</taxon>
    </lineage>
</organism>
<dbReference type="Pfam" id="PF19425">
    <property type="entry name" value="Csd3_N2"/>
    <property type="match status" value="1"/>
</dbReference>
<dbReference type="Gene3D" id="3.10.450.350">
    <property type="match status" value="2"/>
</dbReference>
<dbReference type="GO" id="GO:0030313">
    <property type="term" value="C:cell envelope"/>
    <property type="evidence" value="ECO:0007669"/>
    <property type="project" value="UniProtKB-SubCell"/>
</dbReference>
<evidence type="ECO:0000256" key="4">
    <source>
        <dbReference type="ARBA" id="ARBA00022723"/>
    </source>
</evidence>
<comment type="cofactor">
    <cofactor evidence="1">
        <name>Zn(2+)</name>
        <dbReference type="ChEBI" id="CHEBI:29105"/>
    </cofactor>
</comment>
<proteinExistence type="predicted"/>
<dbReference type="Pfam" id="PF01551">
    <property type="entry name" value="Peptidase_M23"/>
    <property type="match status" value="1"/>
</dbReference>
<reference evidence="10" key="1">
    <citation type="journal article" date="2014" name="Int. J. Syst. Evol. Microbiol.">
        <title>Complete genome sequence of Corynebacterium casei LMG S-19264T (=DSM 44701T), isolated from a smear-ripened cheese.</title>
        <authorList>
            <consortium name="US DOE Joint Genome Institute (JGI-PGF)"/>
            <person name="Walter F."/>
            <person name="Albersmeier A."/>
            <person name="Kalinowski J."/>
            <person name="Ruckert C."/>
        </authorList>
    </citation>
    <scope>NUCLEOTIDE SEQUENCE</scope>
    <source>
        <strain evidence="10">JCM 13919</strain>
    </source>
</reference>
<keyword evidence="6" id="KW-0862">Zinc</keyword>
<accession>A0A917JZ65</accession>
<gene>
    <name evidence="10" type="ORF">GCM10007966_20580</name>
</gene>
<dbReference type="RefSeq" id="WP_131777367.1">
    <property type="nucleotide sequence ID" value="NZ_BMOB01000012.1"/>
</dbReference>
<dbReference type="GO" id="GO:0046872">
    <property type="term" value="F:metal ion binding"/>
    <property type="evidence" value="ECO:0007669"/>
    <property type="project" value="UniProtKB-KW"/>
</dbReference>
<evidence type="ECO:0000313" key="11">
    <source>
        <dbReference type="Proteomes" id="UP000630149"/>
    </source>
</evidence>
<dbReference type="InterPro" id="IPR011055">
    <property type="entry name" value="Dup_hybrid_motif"/>
</dbReference>
<evidence type="ECO:0000256" key="2">
    <source>
        <dbReference type="ARBA" id="ARBA00004196"/>
    </source>
</evidence>
<dbReference type="OrthoDB" id="9805070at2"/>
<dbReference type="InterPro" id="IPR050570">
    <property type="entry name" value="Cell_wall_metabolism_enzyme"/>
</dbReference>
<evidence type="ECO:0000256" key="7">
    <source>
        <dbReference type="ARBA" id="ARBA00023049"/>
    </source>
</evidence>
<feature type="compositionally biased region" description="Acidic residues" evidence="8">
    <location>
        <begin position="58"/>
        <end position="73"/>
    </location>
</feature>
<protein>
    <submittedName>
        <fullName evidence="10">Peptidase M24</fullName>
    </submittedName>
</protein>
<dbReference type="CDD" id="cd12797">
    <property type="entry name" value="M23_peptidase"/>
    <property type="match status" value="1"/>
</dbReference>
<feature type="compositionally biased region" description="Polar residues" evidence="8">
    <location>
        <begin position="102"/>
        <end position="116"/>
    </location>
</feature>
<dbReference type="Proteomes" id="UP000630149">
    <property type="component" value="Unassembled WGS sequence"/>
</dbReference>
<evidence type="ECO:0000313" key="10">
    <source>
        <dbReference type="EMBL" id="GGI91800.1"/>
    </source>
</evidence>
<evidence type="ECO:0000256" key="5">
    <source>
        <dbReference type="ARBA" id="ARBA00022801"/>
    </source>
</evidence>